<keyword evidence="3" id="KW-1185">Reference proteome</keyword>
<feature type="signal peptide" evidence="1">
    <location>
        <begin position="1"/>
        <end position="24"/>
    </location>
</feature>
<sequence length="286" mass="30155">MIALAATALVAPALAMAAPATAHAAPATAKPASPVDALRQQFAKKSTVRMDEDTRIKVDGKDLFRYRQAGVLRFGKSGVDASDTRTVVKSDAEGGDSTVRVIILNGKAYLKSPLYDELLPAGRTWVRTSAPTAGGTNSVIDVLRPKVLKTVLASTKSKAPAGRVGGARTTLLRGSLSLSALAKVSPDAAEFARSVKSKKPVMLPWKMWIAADQLPRRFQSSFPMSGGALLGSMTITTDSRFTSWGGKVVIAAPPADLVIDEEDLTEDLPVTPDLTTTITGVAARER</sequence>
<evidence type="ECO:0008006" key="4">
    <source>
        <dbReference type="Google" id="ProtNLM"/>
    </source>
</evidence>
<feature type="chain" id="PRO_5046815023" description="DUF2092 domain-containing protein" evidence="1">
    <location>
        <begin position="25"/>
        <end position="286"/>
    </location>
</feature>
<reference evidence="3" key="1">
    <citation type="journal article" date="2019" name="Int. J. Syst. Evol. Microbiol.">
        <title>The Global Catalogue of Microorganisms (GCM) 10K type strain sequencing project: providing services to taxonomists for standard genome sequencing and annotation.</title>
        <authorList>
            <consortium name="The Broad Institute Genomics Platform"/>
            <consortium name="The Broad Institute Genome Sequencing Center for Infectious Disease"/>
            <person name="Wu L."/>
            <person name="Ma J."/>
        </authorList>
    </citation>
    <scope>NUCLEOTIDE SEQUENCE [LARGE SCALE GENOMIC DNA]</scope>
    <source>
        <strain evidence="3">JCM 16908</strain>
    </source>
</reference>
<evidence type="ECO:0000313" key="3">
    <source>
        <dbReference type="Proteomes" id="UP001500888"/>
    </source>
</evidence>
<dbReference type="EMBL" id="BAAAZR010000052">
    <property type="protein sequence ID" value="GAA3841586.1"/>
    <property type="molecule type" value="Genomic_DNA"/>
</dbReference>
<protein>
    <recommendedName>
        <fullName evidence="4">DUF2092 domain-containing protein</fullName>
    </recommendedName>
</protein>
<dbReference type="InterPro" id="IPR029046">
    <property type="entry name" value="LolA/LolB/LppX"/>
</dbReference>
<dbReference type="SUPFAM" id="SSF89392">
    <property type="entry name" value="Prokaryotic lipoproteins and lipoprotein localization factors"/>
    <property type="match status" value="1"/>
</dbReference>
<organism evidence="2 3">
    <name type="scientific">Sphaerisporangium flaviroseum</name>
    <dbReference type="NCBI Taxonomy" id="509199"/>
    <lineage>
        <taxon>Bacteria</taxon>
        <taxon>Bacillati</taxon>
        <taxon>Actinomycetota</taxon>
        <taxon>Actinomycetes</taxon>
        <taxon>Streptosporangiales</taxon>
        <taxon>Streptosporangiaceae</taxon>
        <taxon>Sphaerisporangium</taxon>
    </lineage>
</organism>
<evidence type="ECO:0000313" key="2">
    <source>
        <dbReference type="EMBL" id="GAA3841586.1"/>
    </source>
</evidence>
<gene>
    <name evidence="2" type="ORF">GCM10022226_75070</name>
</gene>
<proteinExistence type="predicted"/>
<dbReference type="Gene3D" id="2.50.20.20">
    <property type="match status" value="1"/>
</dbReference>
<keyword evidence="1" id="KW-0732">Signal</keyword>
<comment type="caution">
    <text evidence="2">The sequence shown here is derived from an EMBL/GenBank/DDBJ whole genome shotgun (WGS) entry which is preliminary data.</text>
</comment>
<dbReference type="Proteomes" id="UP001500888">
    <property type="component" value="Unassembled WGS sequence"/>
</dbReference>
<accession>A0ABP7JCP0</accession>
<name>A0ABP7JCP0_9ACTN</name>
<evidence type="ECO:0000256" key="1">
    <source>
        <dbReference type="SAM" id="SignalP"/>
    </source>
</evidence>